<proteinExistence type="predicted"/>
<evidence type="ECO:0000313" key="1">
    <source>
        <dbReference type="EMBL" id="GCB84384.1"/>
    </source>
</evidence>
<dbReference type="AlphaFoldDB" id="A0A401QG79"/>
<gene>
    <name evidence="1" type="ORF">scyTo_0024871</name>
</gene>
<dbReference type="EMBL" id="BFAA01059761">
    <property type="protein sequence ID" value="GCB84384.1"/>
    <property type="molecule type" value="Genomic_DNA"/>
</dbReference>
<protein>
    <submittedName>
        <fullName evidence="1">Uncharacterized protein</fullName>
    </submittedName>
</protein>
<dbReference type="OrthoDB" id="9447519at2759"/>
<dbReference type="Proteomes" id="UP000288216">
    <property type="component" value="Unassembled WGS sequence"/>
</dbReference>
<reference evidence="1 2" key="1">
    <citation type="journal article" date="2018" name="Nat. Ecol. Evol.">
        <title>Shark genomes provide insights into elasmobranch evolution and the origin of vertebrates.</title>
        <authorList>
            <person name="Hara Y"/>
            <person name="Yamaguchi K"/>
            <person name="Onimaru K"/>
            <person name="Kadota M"/>
            <person name="Koyanagi M"/>
            <person name="Keeley SD"/>
            <person name="Tatsumi K"/>
            <person name="Tanaka K"/>
            <person name="Motone F"/>
            <person name="Kageyama Y"/>
            <person name="Nozu R"/>
            <person name="Adachi N"/>
            <person name="Nishimura O"/>
            <person name="Nakagawa R"/>
            <person name="Tanegashima C"/>
            <person name="Kiyatake I"/>
            <person name="Matsumoto R"/>
            <person name="Murakumo K"/>
            <person name="Nishida K"/>
            <person name="Terakita A"/>
            <person name="Kuratani S"/>
            <person name="Sato K"/>
            <person name="Hyodo S Kuraku.S."/>
        </authorList>
    </citation>
    <scope>NUCLEOTIDE SEQUENCE [LARGE SCALE GENOMIC DNA]</scope>
</reference>
<sequence length="95" mass="10650">MLVGQGGAGLMNLFLLDTGRNKQLWLFSVFQAQFIFKKIRAASNVTGHSIMFLGNVAWGADCETLQQQTLDSEFLELVRFLSGQHGEIRQSLVQF</sequence>
<keyword evidence="2" id="KW-1185">Reference proteome</keyword>
<accession>A0A401QG79</accession>
<name>A0A401QG79_SCYTO</name>
<organism evidence="1 2">
    <name type="scientific">Scyliorhinus torazame</name>
    <name type="common">Cloudy catshark</name>
    <name type="synonym">Catulus torazame</name>
    <dbReference type="NCBI Taxonomy" id="75743"/>
    <lineage>
        <taxon>Eukaryota</taxon>
        <taxon>Metazoa</taxon>
        <taxon>Chordata</taxon>
        <taxon>Craniata</taxon>
        <taxon>Vertebrata</taxon>
        <taxon>Chondrichthyes</taxon>
        <taxon>Elasmobranchii</taxon>
        <taxon>Galeomorphii</taxon>
        <taxon>Galeoidea</taxon>
        <taxon>Carcharhiniformes</taxon>
        <taxon>Scyliorhinidae</taxon>
        <taxon>Scyliorhinus</taxon>
    </lineage>
</organism>
<evidence type="ECO:0000313" key="2">
    <source>
        <dbReference type="Proteomes" id="UP000288216"/>
    </source>
</evidence>
<comment type="caution">
    <text evidence="1">The sequence shown here is derived from an EMBL/GenBank/DDBJ whole genome shotgun (WGS) entry which is preliminary data.</text>
</comment>